<evidence type="ECO:0000256" key="1">
    <source>
        <dbReference type="ARBA" id="ARBA00023015"/>
    </source>
</evidence>
<dbReference type="SUPFAM" id="SSF46785">
    <property type="entry name" value="Winged helix' DNA-binding domain"/>
    <property type="match status" value="1"/>
</dbReference>
<keyword evidence="3" id="KW-0804">Transcription</keyword>
<dbReference type="EMBL" id="FRCS01000010">
    <property type="protein sequence ID" value="SHN44118.1"/>
    <property type="molecule type" value="Genomic_DNA"/>
</dbReference>
<evidence type="ECO:0000313" key="5">
    <source>
        <dbReference type="EMBL" id="SHN44118.1"/>
    </source>
</evidence>
<dbReference type="InterPro" id="IPR039422">
    <property type="entry name" value="MarR/SlyA-like"/>
</dbReference>
<dbReference type="Proteomes" id="UP000184440">
    <property type="component" value="Unassembled WGS sequence"/>
</dbReference>
<dbReference type="AlphaFoldDB" id="A0A1M7RDK1"/>
<dbReference type="Pfam" id="PF12802">
    <property type="entry name" value="MarR_2"/>
    <property type="match status" value="1"/>
</dbReference>
<keyword evidence="1" id="KW-0805">Transcription regulation</keyword>
<dbReference type="PROSITE" id="PS01117">
    <property type="entry name" value="HTH_MARR_1"/>
    <property type="match status" value="1"/>
</dbReference>
<proteinExistence type="predicted"/>
<feature type="domain" description="HTH marR-type" evidence="4">
    <location>
        <begin position="6"/>
        <end position="140"/>
    </location>
</feature>
<dbReference type="OrthoDB" id="122135at2"/>
<keyword evidence="6" id="KW-1185">Reference proteome</keyword>
<dbReference type="GO" id="GO:0003677">
    <property type="term" value="F:DNA binding"/>
    <property type="evidence" value="ECO:0007669"/>
    <property type="project" value="UniProtKB-KW"/>
</dbReference>
<dbReference type="CDD" id="cd00090">
    <property type="entry name" value="HTH_ARSR"/>
    <property type="match status" value="1"/>
</dbReference>
<sequence length="143" mass="16357">MSEQDHDRVERELSLLIRQARTLMVTSASKVHTGLELSAYATLRLLDTEGPLRASTIGERFALDKSTVSRQLSRLIDWGLVERTPDPSDGRAHLVAITPTGHERLMGVSQERKQEVRRMLERWDEKDVAEFGRLLEQFNRTTS</sequence>
<dbReference type="InterPro" id="IPR023187">
    <property type="entry name" value="Tscrpt_reg_MarR-type_CS"/>
</dbReference>
<dbReference type="RefSeq" id="WP_084741851.1">
    <property type="nucleotide sequence ID" value="NZ_FRCS01000010.1"/>
</dbReference>
<evidence type="ECO:0000259" key="4">
    <source>
        <dbReference type="PROSITE" id="PS50995"/>
    </source>
</evidence>
<dbReference type="PANTHER" id="PTHR33164:SF57">
    <property type="entry name" value="MARR-FAMILY TRANSCRIPTIONAL REGULATOR"/>
    <property type="match status" value="1"/>
</dbReference>
<reference evidence="5 6" key="1">
    <citation type="submission" date="2016-11" db="EMBL/GenBank/DDBJ databases">
        <authorList>
            <person name="Jaros S."/>
            <person name="Januszkiewicz K."/>
            <person name="Wedrychowicz H."/>
        </authorList>
    </citation>
    <scope>NUCLEOTIDE SEQUENCE [LARGE SCALE GENOMIC DNA]</scope>
    <source>
        <strain evidence="5 6">DSM 46144</strain>
    </source>
</reference>
<dbReference type="InterPro" id="IPR036388">
    <property type="entry name" value="WH-like_DNA-bd_sf"/>
</dbReference>
<evidence type="ECO:0000313" key="6">
    <source>
        <dbReference type="Proteomes" id="UP000184440"/>
    </source>
</evidence>
<evidence type="ECO:0000256" key="3">
    <source>
        <dbReference type="ARBA" id="ARBA00023163"/>
    </source>
</evidence>
<accession>A0A1M7RDK1</accession>
<dbReference type="SMART" id="SM00347">
    <property type="entry name" value="HTH_MARR"/>
    <property type="match status" value="1"/>
</dbReference>
<organism evidence="5 6">
    <name type="scientific">Cryptosporangium aurantiacum</name>
    <dbReference type="NCBI Taxonomy" id="134849"/>
    <lineage>
        <taxon>Bacteria</taxon>
        <taxon>Bacillati</taxon>
        <taxon>Actinomycetota</taxon>
        <taxon>Actinomycetes</taxon>
        <taxon>Cryptosporangiales</taxon>
        <taxon>Cryptosporangiaceae</taxon>
        <taxon>Cryptosporangium</taxon>
    </lineage>
</organism>
<dbReference type="GO" id="GO:0003700">
    <property type="term" value="F:DNA-binding transcription factor activity"/>
    <property type="evidence" value="ECO:0007669"/>
    <property type="project" value="InterPro"/>
</dbReference>
<keyword evidence="2 5" id="KW-0238">DNA-binding</keyword>
<name>A0A1M7RDK1_9ACTN</name>
<dbReference type="PANTHER" id="PTHR33164">
    <property type="entry name" value="TRANSCRIPTIONAL REGULATOR, MARR FAMILY"/>
    <property type="match status" value="1"/>
</dbReference>
<gene>
    <name evidence="5" type="ORF">SAMN05443668_11068</name>
</gene>
<dbReference type="InterPro" id="IPR036390">
    <property type="entry name" value="WH_DNA-bd_sf"/>
</dbReference>
<dbReference type="InterPro" id="IPR000835">
    <property type="entry name" value="HTH_MarR-typ"/>
</dbReference>
<protein>
    <submittedName>
        <fullName evidence="5">DNA-binding transcriptional regulator, MarR family</fullName>
    </submittedName>
</protein>
<dbReference type="PROSITE" id="PS50995">
    <property type="entry name" value="HTH_MARR_2"/>
    <property type="match status" value="1"/>
</dbReference>
<dbReference type="GO" id="GO:0006950">
    <property type="term" value="P:response to stress"/>
    <property type="evidence" value="ECO:0007669"/>
    <property type="project" value="TreeGrafter"/>
</dbReference>
<dbReference type="STRING" id="134849.SAMN05443668_11068"/>
<dbReference type="InterPro" id="IPR011991">
    <property type="entry name" value="ArsR-like_HTH"/>
</dbReference>
<evidence type="ECO:0000256" key="2">
    <source>
        <dbReference type="ARBA" id="ARBA00023125"/>
    </source>
</evidence>
<dbReference type="Gene3D" id="1.10.10.10">
    <property type="entry name" value="Winged helix-like DNA-binding domain superfamily/Winged helix DNA-binding domain"/>
    <property type="match status" value="1"/>
</dbReference>